<keyword evidence="4 9" id="KW-0223">Dioxygenase</keyword>
<evidence type="ECO:0000256" key="7">
    <source>
        <dbReference type="SAM" id="MobiDB-lite"/>
    </source>
</evidence>
<dbReference type="Gene3D" id="3.60.130.10">
    <property type="entry name" value="Clavaminate synthase-like"/>
    <property type="match status" value="1"/>
</dbReference>
<keyword evidence="6" id="KW-0408">Iron</keyword>
<comment type="caution">
    <text evidence="9">The sequence shown here is derived from an EMBL/GenBank/DDBJ whole genome shotgun (WGS) entry which is preliminary data.</text>
</comment>
<dbReference type="Pfam" id="PF02668">
    <property type="entry name" value="TauD"/>
    <property type="match status" value="1"/>
</dbReference>
<dbReference type="PANTHER" id="PTHR30468">
    <property type="entry name" value="ALPHA-KETOGLUTARATE-DEPENDENT SULFONATE DIOXYGENASE"/>
    <property type="match status" value="1"/>
</dbReference>
<evidence type="ECO:0000313" key="10">
    <source>
        <dbReference type="Proteomes" id="UP000469558"/>
    </source>
</evidence>
<evidence type="ECO:0000256" key="6">
    <source>
        <dbReference type="ARBA" id="ARBA00023004"/>
    </source>
</evidence>
<dbReference type="Proteomes" id="UP000469558">
    <property type="component" value="Unassembled WGS sequence"/>
</dbReference>
<dbReference type="InterPro" id="IPR003819">
    <property type="entry name" value="TauD/TfdA-like"/>
</dbReference>
<accession>A0A8T9BYG7</accession>
<dbReference type="InterPro" id="IPR051323">
    <property type="entry name" value="AtsK-like"/>
</dbReference>
<evidence type="ECO:0000313" key="9">
    <source>
        <dbReference type="EMBL" id="TVY68930.1"/>
    </source>
</evidence>
<dbReference type="OrthoDB" id="10257314at2759"/>
<dbReference type="GO" id="GO:0005737">
    <property type="term" value="C:cytoplasm"/>
    <property type="evidence" value="ECO:0007669"/>
    <property type="project" value="TreeGrafter"/>
</dbReference>
<organism evidence="9 10">
    <name type="scientific">Lachnellula suecica</name>
    <dbReference type="NCBI Taxonomy" id="602035"/>
    <lineage>
        <taxon>Eukaryota</taxon>
        <taxon>Fungi</taxon>
        <taxon>Dikarya</taxon>
        <taxon>Ascomycota</taxon>
        <taxon>Pezizomycotina</taxon>
        <taxon>Leotiomycetes</taxon>
        <taxon>Helotiales</taxon>
        <taxon>Lachnaceae</taxon>
        <taxon>Lachnellula</taxon>
    </lineage>
</organism>
<comment type="similarity">
    <text evidence="2">Belongs to the TfdA dioxygenase family.</text>
</comment>
<dbReference type="PANTHER" id="PTHR30468:SF10">
    <property type="entry name" value="TAUD_TFDA-LIKE DOMAIN-CONTAINING PROTEIN"/>
    <property type="match status" value="1"/>
</dbReference>
<dbReference type="AlphaFoldDB" id="A0A8T9BYG7"/>
<evidence type="ECO:0000256" key="1">
    <source>
        <dbReference type="ARBA" id="ARBA00001954"/>
    </source>
</evidence>
<feature type="region of interest" description="Disordered" evidence="7">
    <location>
        <begin position="1"/>
        <end position="20"/>
    </location>
</feature>
<dbReference type="EMBL" id="QGMK01001371">
    <property type="protein sequence ID" value="TVY68930.1"/>
    <property type="molecule type" value="Genomic_DNA"/>
</dbReference>
<gene>
    <name evidence="9" type="ORF">LSUE1_G004832</name>
</gene>
<protein>
    <submittedName>
        <fullName evidence="9">Putative alpha-ketoglutarate-dependent sulfonate dioxygenase</fullName>
    </submittedName>
</protein>
<reference evidence="9 10" key="1">
    <citation type="submission" date="2018-05" db="EMBL/GenBank/DDBJ databases">
        <title>Genome sequencing and assembly of the regulated plant pathogen Lachnellula willkommii and related sister species for the development of diagnostic species identification markers.</title>
        <authorList>
            <person name="Giroux E."/>
            <person name="Bilodeau G."/>
        </authorList>
    </citation>
    <scope>NUCLEOTIDE SEQUENCE [LARGE SCALE GENOMIC DNA]</scope>
    <source>
        <strain evidence="9 10">CBS 268.59</strain>
    </source>
</reference>
<feature type="compositionally biased region" description="Polar residues" evidence="7">
    <location>
        <begin position="8"/>
        <end position="20"/>
    </location>
</feature>
<evidence type="ECO:0000256" key="3">
    <source>
        <dbReference type="ARBA" id="ARBA00022723"/>
    </source>
</evidence>
<keyword evidence="10" id="KW-1185">Reference proteome</keyword>
<keyword evidence="5" id="KW-0560">Oxidoreductase</keyword>
<keyword evidence="3" id="KW-0479">Metal-binding</keyword>
<dbReference type="SUPFAM" id="SSF51197">
    <property type="entry name" value="Clavaminate synthase-like"/>
    <property type="match status" value="1"/>
</dbReference>
<name>A0A8T9BYG7_9HELO</name>
<dbReference type="GO" id="GO:0046872">
    <property type="term" value="F:metal ion binding"/>
    <property type="evidence" value="ECO:0007669"/>
    <property type="project" value="UniProtKB-KW"/>
</dbReference>
<dbReference type="GO" id="GO:0016706">
    <property type="term" value="F:2-oxoglutarate-dependent dioxygenase activity"/>
    <property type="evidence" value="ECO:0007669"/>
    <property type="project" value="TreeGrafter"/>
</dbReference>
<evidence type="ECO:0000259" key="8">
    <source>
        <dbReference type="Pfam" id="PF02668"/>
    </source>
</evidence>
<dbReference type="InterPro" id="IPR042098">
    <property type="entry name" value="TauD-like_sf"/>
</dbReference>
<feature type="domain" description="TauD/TfdA-like" evidence="8">
    <location>
        <begin position="57"/>
        <end position="340"/>
    </location>
</feature>
<proteinExistence type="inferred from homology"/>
<evidence type="ECO:0000256" key="5">
    <source>
        <dbReference type="ARBA" id="ARBA00023002"/>
    </source>
</evidence>
<evidence type="ECO:0000256" key="4">
    <source>
        <dbReference type="ARBA" id="ARBA00022964"/>
    </source>
</evidence>
<comment type="cofactor">
    <cofactor evidence="1">
        <name>Fe(2+)</name>
        <dbReference type="ChEBI" id="CHEBI:29033"/>
    </cofactor>
</comment>
<evidence type="ECO:0000256" key="2">
    <source>
        <dbReference type="ARBA" id="ARBA00005896"/>
    </source>
</evidence>
<sequence length="365" mass="40535">MAPPSANDEASTALPSTSLQQRTIPEIKKSIAGLTQSTSFPTPLVYSGSLDHYESFDVTSVIGREFPKLQVTDFLSDDRKIRDLAILGLVSQRGVVFFRNQDINIEDQKVLGQKLGELTGKPSTSKLHKHALSNSKRGIAVDENGKLDDEVSVISSDQARKLYQNRFQGPKRIASEGWHADITFERIPSDYAILKIVKTPEDAGGDTLWASGYEAFDRLSPPNFNRIAAEHGLDLIDQDRGAPENTGLDFTASHPVVRTNPVTGWKSLFGAGHQVHAGWIDNVTEAESEVIKAYFLKLIAENHDLQVRFKWNENDLAIWDNRSVFHTATNDYEGKRQGNRVVSLGEKPFYNPASKSRREALFGGN</sequence>